<keyword evidence="1" id="KW-0808">Transferase</keyword>
<gene>
    <name evidence="2" type="ORF">SDC9_67601</name>
</gene>
<dbReference type="GO" id="GO:0016757">
    <property type="term" value="F:glycosyltransferase activity"/>
    <property type="evidence" value="ECO:0007669"/>
    <property type="project" value="TreeGrafter"/>
</dbReference>
<evidence type="ECO:0000313" key="2">
    <source>
        <dbReference type="EMBL" id="MPM21158.1"/>
    </source>
</evidence>
<reference evidence="2" key="1">
    <citation type="submission" date="2019-08" db="EMBL/GenBank/DDBJ databases">
        <authorList>
            <person name="Kucharzyk K."/>
            <person name="Murdoch R.W."/>
            <person name="Higgins S."/>
            <person name="Loffler F."/>
        </authorList>
    </citation>
    <scope>NUCLEOTIDE SEQUENCE</scope>
</reference>
<comment type="caution">
    <text evidence="2">The sequence shown here is derived from an EMBL/GenBank/DDBJ whole genome shotgun (WGS) entry which is preliminary data.</text>
</comment>
<accession>A0A644XZG2</accession>
<evidence type="ECO:0008006" key="3">
    <source>
        <dbReference type="Google" id="ProtNLM"/>
    </source>
</evidence>
<dbReference type="SUPFAM" id="SSF53756">
    <property type="entry name" value="UDP-Glycosyltransferase/glycogen phosphorylase"/>
    <property type="match status" value="1"/>
</dbReference>
<dbReference type="Pfam" id="PF13692">
    <property type="entry name" value="Glyco_trans_1_4"/>
    <property type="match status" value="1"/>
</dbReference>
<dbReference type="PANTHER" id="PTHR46401">
    <property type="entry name" value="GLYCOSYLTRANSFERASE WBBK-RELATED"/>
    <property type="match status" value="1"/>
</dbReference>
<name>A0A644XZG2_9ZZZZ</name>
<evidence type="ECO:0000256" key="1">
    <source>
        <dbReference type="ARBA" id="ARBA00022679"/>
    </source>
</evidence>
<proteinExistence type="predicted"/>
<organism evidence="2">
    <name type="scientific">bioreactor metagenome</name>
    <dbReference type="NCBI Taxonomy" id="1076179"/>
    <lineage>
        <taxon>unclassified sequences</taxon>
        <taxon>metagenomes</taxon>
        <taxon>ecological metagenomes</taxon>
    </lineage>
</organism>
<sequence length="287" mass="32893">MPNIIILEWTQVVLLVEEIKKIFPGSKIVASEHDVTFLGYLRKYQYEENIIAKINAKRKYYRIKKLELKALNNCDLIVTHNEKDMKLLLDNNISIDKQHVIVPYFMNMSSIVRNASSKDIIFFGAMNRAENYLSAIWFIENVFYKIKDEATRFIIIGGNPHRSLFNFANERVLITGFVEDVSPYFTNCLCFVAPLVLGAGIKVKVLEALSAGVPVLTNEIGIEGIPAINGEDYLHCYSADDYINYIDKIICNEIDTVRISKNSQQFIKDKFNLENSAQKYSLRLNSI</sequence>
<protein>
    <recommendedName>
        <fullName evidence="3">Glycosyltransferase subfamily 4-like N-terminal domain-containing protein</fullName>
    </recommendedName>
</protein>
<dbReference type="Gene3D" id="3.40.50.2000">
    <property type="entry name" value="Glycogen Phosphorylase B"/>
    <property type="match status" value="2"/>
</dbReference>
<dbReference type="AlphaFoldDB" id="A0A644XZG2"/>
<dbReference type="PANTHER" id="PTHR46401:SF2">
    <property type="entry name" value="GLYCOSYLTRANSFERASE WBBK-RELATED"/>
    <property type="match status" value="1"/>
</dbReference>
<dbReference type="GO" id="GO:0009103">
    <property type="term" value="P:lipopolysaccharide biosynthetic process"/>
    <property type="evidence" value="ECO:0007669"/>
    <property type="project" value="TreeGrafter"/>
</dbReference>
<dbReference type="EMBL" id="VSSQ01003533">
    <property type="protein sequence ID" value="MPM21158.1"/>
    <property type="molecule type" value="Genomic_DNA"/>
</dbReference>